<evidence type="ECO:0000259" key="8">
    <source>
        <dbReference type="Pfam" id="PF14748"/>
    </source>
</evidence>
<keyword evidence="5" id="KW-0963">Cytoplasm</keyword>
<evidence type="ECO:0000256" key="1">
    <source>
        <dbReference type="ARBA" id="ARBA00005525"/>
    </source>
</evidence>
<keyword evidence="4 5" id="KW-0560">Oxidoreductase</keyword>
<dbReference type="SUPFAM" id="SSF51735">
    <property type="entry name" value="NAD(P)-binding Rossmann-fold domains"/>
    <property type="match status" value="1"/>
</dbReference>
<name>A0ABX6KKC1_9BACL</name>
<dbReference type="PANTHER" id="PTHR11645:SF0">
    <property type="entry name" value="PYRROLINE-5-CARBOXYLATE REDUCTASE 3"/>
    <property type="match status" value="1"/>
</dbReference>
<keyword evidence="2 5" id="KW-0641">Proline biosynthesis</keyword>
<keyword evidence="3 5" id="KW-0521">NADP</keyword>
<protein>
    <recommendedName>
        <fullName evidence="5 6">Pyrroline-5-carboxylate reductase</fullName>
        <shortName evidence="5">P5C reductase</shortName>
        <shortName evidence="5">P5CR</shortName>
        <ecNumber evidence="5 6">1.5.1.2</ecNumber>
    </recommendedName>
    <alternativeName>
        <fullName evidence="5">PCA reductase</fullName>
    </alternativeName>
</protein>
<dbReference type="InterPro" id="IPR000304">
    <property type="entry name" value="Pyrroline-COOH_reductase"/>
</dbReference>
<accession>A0ABX6KKC1</accession>
<evidence type="ECO:0000256" key="2">
    <source>
        <dbReference type="ARBA" id="ARBA00022650"/>
    </source>
</evidence>
<evidence type="ECO:0000256" key="4">
    <source>
        <dbReference type="ARBA" id="ARBA00023002"/>
    </source>
</evidence>
<keyword evidence="5" id="KW-0028">Amino-acid biosynthesis</keyword>
<feature type="domain" description="Pyrroline-5-carboxylate reductase dimerisation" evidence="8">
    <location>
        <begin position="160"/>
        <end position="262"/>
    </location>
</feature>
<comment type="catalytic activity">
    <reaction evidence="5">
        <text>L-proline + NAD(+) = (S)-1-pyrroline-5-carboxylate + NADH + 2 H(+)</text>
        <dbReference type="Rhea" id="RHEA:14105"/>
        <dbReference type="ChEBI" id="CHEBI:15378"/>
        <dbReference type="ChEBI" id="CHEBI:17388"/>
        <dbReference type="ChEBI" id="CHEBI:57540"/>
        <dbReference type="ChEBI" id="CHEBI:57945"/>
        <dbReference type="ChEBI" id="CHEBI:60039"/>
        <dbReference type="EC" id="1.5.1.2"/>
    </reaction>
</comment>
<dbReference type="Gene3D" id="3.40.50.720">
    <property type="entry name" value="NAD(P)-binding Rossmann-like Domain"/>
    <property type="match status" value="1"/>
</dbReference>
<comment type="pathway">
    <text evidence="5">Amino-acid biosynthesis; L-proline biosynthesis; L-proline from L-glutamate 5-semialdehyde: step 1/1.</text>
</comment>
<comment type="subcellular location">
    <subcellularLocation>
        <location evidence="5">Cytoplasm</location>
    </subcellularLocation>
</comment>
<evidence type="ECO:0000313" key="10">
    <source>
        <dbReference type="Proteomes" id="UP000501205"/>
    </source>
</evidence>
<keyword evidence="10" id="KW-1185">Reference proteome</keyword>
<dbReference type="InterPro" id="IPR008927">
    <property type="entry name" value="6-PGluconate_DH-like_C_sf"/>
</dbReference>
<proteinExistence type="inferred from homology"/>
<evidence type="ECO:0000256" key="6">
    <source>
        <dbReference type="NCBIfam" id="TIGR00112"/>
    </source>
</evidence>
<comment type="function">
    <text evidence="5">Catalyzes the reduction of 1-pyrroline-5-carboxylate (PCA) to L-proline.</text>
</comment>
<dbReference type="NCBIfam" id="TIGR00112">
    <property type="entry name" value="proC"/>
    <property type="match status" value="1"/>
</dbReference>
<dbReference type="EMBL" id="CP050965">
    <property type="protein sequence ID" value="QIX89081.1"/>
    <property type="molecule type" value="Genomic_DNA"/>
</dbReference>
<evidence type="ECO:0000256" key="3">
    <source>
        <dbReference type="ARBA" id="ARBA00022857"/>
    </source>
</evidence>
<gene>
    <name evidence="5 9" type="primary">proC</name>
    <name evidence="9" type="ORF">FOC48_09005</name>
</gene>
<evidence type="ECO:0000313" key="9">
    <source>
        <dbReference type="EMBL" id="QIX89081.1"/>
    </source>
</evidence>
<dbReference type="PIRSF" id="PIRSF000193">
    <property type="entry name" value="Pyrrol-5-carb_rd"/>
    <property type="match status" value="1"/>
</dbReference>
<comment type="catalytic activity">
    <reaction evidence="5">
        <text>L-proline + NADP(+) = (S)-1-pyrroline-5-carboxylate + NADPH + 2 H(+)</text>
        <dbReference type="Rhea" id="RHEA:14109"/>
        <dbReference type="ChEBI" id="CHEBI:15378"/>
        <dbReference type="ChEBI" id="CHEBI:17388"/>
        <dbReference type="ChEBI" id="CHEBI:57783"/>
        <dbReference type="ChEBI" id="CHEBI:58349"/>
        <dbReference type="ChEBI" id="CHEBI:60039"/>
        <dbReference type="EC" id="1.5.1.2"/>
    </reaction>
</comment>
<organism evidence="9 10">
    <name type="scientific">Gemella haemolysans</name>
    <dbReference type="NCBI Taxonomy" id="1379"/>
    <lineage>
        <taxon>Bacteria</taxon>
        <taxon>Bacillati</taxon>
        <taxon>Bacillota</taxon>
        <taxon>Bacilli</taxon>
        <taxon>Bacillales</taxon>
        <taxon>Gemellaceae</taxon>
        <taxon>Gemella</taxon>
    </lineage>
</organism>
<dbReference type="GO" id="GO:0004735">
    <property type="term" value="F:pyrroline-5-carboxylate reductase activity"/>
    <property type="evidence" value="ECO:0007669"/>
    <property type="project" value="UniProtKB-EC"/>
</dbReference>
<evidence type="ECO:0000259" key="7">
    <source>
        <dbReference type="Pfam" id="PF03807"/>
    </source>
</evidence>
<dbReference type="PANTHER" id="PTHR11645">
    <property type="entry name" value="PYRROLINE-5-CARBOXYLATE REDUCTASE"/>
    <property type="match status" value="1"/>
</dbReference>
<dbReference type="Proteomes" id="UP000501205">
    <property type="component" value="Chromosome"/>
</dbReference>
<sequence>MCMKLGFIGVGNMGKAILEGLLRSGKVSSTDVFVRNSSDKSTRNVAEETGAVFCKSLEQVVENSDIVFLGVKPYLVGAVLDQVSLSLKNKIVISMAAAVEINDLEEKLPGTKIVRIMPNTPVKIGSGVVGVVFNSLVNAEEKTLVLDLLNNLGISEEILEKEMAALTALSGSGPAYGYLFIEALADGAVLNGLKRDVAYRLAANTVLGAAKMVLETKEHPGKLKDDVCSPSGSTIEAVRVLEEKNFRSAVIECEKACFNKLDRMK</sequence>
<dbReference type="Pfam" id="PF14748">
    <property type="entry name" value="P5CR_dimer"/>
    <property type="match status" value="1"/>
</dbReference>
<reference evidence="9 10" key="1">
    <citation type="submission" date="2019-11" db="EMBL/GenBank/DDBJ databases">
        <title>FDA dAtabase for Regulatory Grade micrObial Sequences (FDA-ARGOS): Supporting development and validation of Infectious Disease Dx tests.</title>
        <authorList>
            <person name="Damon A."/>
            <person name="Tallon L."/>
            <person name="Sadzewicz L."/>
            <person name="Vavikolanu K."/>
            <person name="Mehta A."/>
            <person name="Aluvathingal J."/>
            <person name="Nadendla S."/>
            <person name="Myers T."/>
            <person name="Yan Y."/>
            <person name="Sichtig H."/>
        </authorList>
    </citation>
    <scope>NUCLEOTIDE SEQUENCE [LARGE SCALE GENOMIC DNA]</scope>
    <source>
        <strain evidence="9 10">FDAARGOS_740</strain>
    </source>
</reference>
<feature type="domain" description="Pyrroline-5-carboxylate reductase catalytic N-terminal" evidence="7">
    <location>
        <begin position="4"/>
        <end position="97"/>
    </location>
</feature>
<evidence type="ECO:0000256" key="5">
    <source>
        <dbReference type="HAMAP-Rule" id="MF_01925"/>
    </source>
</evidence>
<dbReference type="InterPro" id="IPR036291">
    <property type="entry name" value="NAD(P)-bd_dom_sf"/>
</dbReference>
<dbReference type="EC" id="1.5.1.2" evidence="5 6"/>
<comment type="similarity">
    <text evidence="1 5">Belongs to the pyrroline-5-carboxylate reductase family.</text>
</comment>
<dbReference type="InterPro" id="IPR029036">
    <property type="entry name" value="P5CR_dimer"/>
</dbReference>
<dbReference type="HAMAP" id="MF_01925">
    <property type="entry name" value="P5C_reductase"/>
    <property type="match status" value="1"/>
</dbReference>
<dbReference type="Gene3D" id="1.10.3730.10">
    <property type="entry name" value="ProC C-terminal domain-like"/>
    <property type="match status" value="1"/>
</dbReference>
<dbReference type="SUPFAM" id="SSF48179">
    <property type="entry name" value="6-phosphogluconate dehydrogenase C-terminal domain-like"/>
    <property type="match status" value="1"/>
</dbReference>
<dbReference type="InterPro" id="IPR028939">
    <property type="entry name" value="P5C_Rdtase_cat_N"/>
</dbReference>
<dbReference type="Pfam" id="PF03807">
    <property type="entry name" value="F420_oxidored"/>
    <property type="match status" value="1"/>
</dbReference>